<protein>
    <recommendedName>
        <fullName evidence="1">Glabrous enhancer-binding protein-like C-terminal domain-containing protein</fullName>
    </recommendedName>
</protein>
<feature type="domain" description="Glabrous enhancer-binding protein-like C-terminal" evidence="1">
    <location>
        <begin position="89"/>
        <end position="142"/>
    </location>
</feature>
<reference evidence="2 3" key="1">
    <citation type="submission" date="2019-11" db="EMBL/GenBank/DDBJ databases">
        <authorList>
            <person name="Jiao W.-B."/>
            <person name="Schneeberger K."/>
        </authorList>
    </citation>
    <scope>NUCLEOTIDE SEQUENCE [LARGE SCALE GENOMIC DNA]</scope>
    <source>
        <strain evidence="3">cv. An-1</strain>
    </source>
</reference>
<evidence type="ECO:0000259" key="1">
    <source>
        <dbReference type="Pfam" id="PF22757"/>
    </source>
</evidence>
<dbReference type="Proteomes" id="UP000426265">
    <property type="component" value="Unassembled WGS sequence"/>
</dbReference>
<evidence type="ECO:0000313" key="2">
    <source>
        <dbReference type="EMBL" id="VYS52989.1"/>
    </source>
</evidence>
<dbReference type="InterPro" id="IPR053933">
    <property type="entry name" value="GeBP-like_C"/>
</dbReference>
<sequence length="148" mass="17348">MHEDYEIVPLQTLIDYKNDIEVQFMKMLASLKRKYENNLVKAKNGDEHIRLHDLRAFQLSKFVWGDIEESPVKSKKVMSMNLELGKNKDTFPNSSLVRSLERFGVDELTPQQGLSSLDLEDKKIFEEQLESFAGYRIRVLFAKKWFSS</sequence>
<proteinExistence type="predicted"/>
<gene>
    <name evidence="2" type="ORF">AN1_LOCUS8450</name>
</gene>
<name>A0A654EUP2_ARATH</name>
<dbReference type="EMBL" id="CACRSJ010000105">
    <property type="protein sequence ID" value="VYS52989.1"/>
    <property type="molecule type" value="Genomic_DNA"/>
</dbReference>
<dbReference type="AlphaFoldDB" id="A0A654EUP2"/>
<evidence type="ECO:0000313" key="3">
    <source>
        <dbReference type="Proteomes" id="UP000426265"/>
    </source>
</evidence>
<accession>A0A654EUP2</accession>
<organism evidence="2 3">
    <name type="scientific">Arabidopsis thaliana</name>
    <name type="common">Mouse-ear cress</name>
    <dbReference type="NCBI Taxonomy" id="3702"/>
    <lineage>
        <taxon>Eukaryota</taxon>
        <taxon>Viridiplantae</taxon>
        <taxon>Streptophyta</taxon>
        <taxon>Embryophyta</taxon>
        <taxon>Tracheophyta</taxon>
        <taxon>Spermatophyta</taxon>
        <taxon>Magnoliopsida</taxon>
        <taxon>eudicotyledons</taxon>
        <taxon>Gunneridae</taxon>
        <taxon>Pentapetalae</taxon>
        <taxon>rosids</taxon>
        <taxon>malvids</taxon>
        <taxon>Brassicales</taxon>
        <taxon>Brassicaceae</taxon>
        <taxon>Camelineae</taxon>
        <taxon>Arabidopsis</taxon>
    </lineage>
</organism>
<dbReference type="ExpressionAtlas" id="A0A654EUP2">
    <property type="expression patterns" value="differential"/>
</dbReference>
<dbReference type="Pfam" id="PF22757">
    <property type="entry name" value="GeBP-like_C"/>
    <property type="match status" value="1"/>
</dbReference>